<dbReference type="Gene3D" id="3.30.160.60">
    <property type="entry name" value="Classic Zinc Finger"/>
    <property type="match status" value="1"/>
</dbReference>
<evidence type="ECO:0000313" key="6">
    <source>
        <dbReference type="Proteomes" id="UP001287356"/>
    </source>
</evidence>
<evidence type="ECO:0000256" key="1">
    <source>
        <dbReference type="PROSITE-ProRule" id="PRU00042"/>
    </source>
</evidence>
<keyword evidence="1" id="KW-0479">Metal-binding</keyword>
<dbReference type="GO" id="GO:0008270">
    <property type="term" value="F:zinc ion binding"/>
    <property type="evidence" value="ECO:0007669"/>
    <property type="project" value="UniProtKB-KW"/>
</dbReference>
<feature type="region of interest" description="Disordered" evidence="2">
    <location>
        <begin position="413"/>
        <end position="457"/>
    </location>
</feature>
<keyword evidence="6" id="KW-1185">Reference proteome</keyword>
<keyword evidence="1" id="KW-0863">Zinc-finger</keyword>
<evidence type="ECO:0000313" key="5">
    <source>
        <dbReference type="EMBL" id="KAK3374492.1"/>
    </source>
</evidence>
<keyword evidence="3" id="KW-0472">Membrane</keyword>
<evidence type="ECO:0000259" key="4">
    <source>
        <dbReference type="PROSITE" id="PS50157"/>
    </source>
</evidence>
<dbReference type="Proteomes" id="UP001287356">
    <property type="component" value="Unassembled WGS sequence"/>
</dbReference>
<dbReference type="EMBL" id="JAULSN010000004">
    <property type="protein sequence ID" value="KAK3374492.1"/>
    <property type="molecule type" value="Genomic_DNA"/>
</dbReference>
<feature type="region of interest" description="Disordered" evidence="2">
    <location>
        <begin position="208"/>
        <end position="327"/>
    </location>
</feature>
<comment type="caution">
    <text evidence="5">The sequence shown here is derived from an EMBL/GenBank/DDBJ whole genome shotgun (WGS) entry which is preliminary data.</text>
</comment>
<gene>
    <name evidence="5" type="ORF">B0T24DRAFT_626718</name>
</gene>
<dbReference type="PROSITE" id="PS50157">
    <property type="entry name" value="ZINC_FINGER_C2H2_2"/>
    <property type="match status" value="1"/>
</dbReference>
<sequence>MAECPCCVHSKDIVAYVRQDPNMMSFPSNSHNRRRCWHRMPSKWTAGGSSRNPFSTTLAFALKTVCSRVQDACDTIQSVHRGGPLRSNLDHVSMKSQNYGNYRQVWRRALGSIRHLVGHRPPSSLGEVFDILAISFAVWLSGNPCHYVELSEFVNDLDRWRLFVPESEEDAFDQIAKALWNYTPGEPTKEPGDLLIAFEELVGKFVPRGRERRTSGGSNYQPGSSGNLSDIQSRFEGSDSVGGSSNRHGAHGGNMAGTHIEEPPDPPPIPDDVLTSDGDYGTARGGEQSDPVDDCEPVVEFDTDFEDGDEMDDSDGLPSKTETSSQLPKFSFSPATVAVYLLASVAIAIVIAVILGLRMGNTAEREELVSTLKRQPSPLSQSYLLFHILVRLSSVPVAASAVSALWANSSSVKENDEGLAPAEESSTRTSTPNNPSPVATNSPKAERSASADTGPAIENGAARAGRMECAFCSKSFSNVGNLRRHQRGDCREVRGSQPSFRCGNLGCENEFTRKAYREKHKRERCRFRHLV</sequence>
<dbReference type="AlphaFoldDB" id="A0AAE0KE41"/>
<protein>
    <recommendedName>
        <fullName evidence="4">C2H2-type domain-containing protein</fullName>
    </recommendedName>
</protein>
<feature type="domain" description="C2H2-type" evidence="4">
    <location>
        <begin position="467"/>
        <end position="498"/>
    </location>
</feature>
<keyword evidence="3" id="KW-1133">Transmembrane helix</keyword>
<dbReference type="InterPro" id="IPR013087">
    <property type="entry name" value="Znf_C2H2_type"/>
</dbReference>
<evidence type="ECO:0000256" key="2">
    <source>
        <dbReference type="SAM" id="MobiDB-lite"/>
    </source>
</evidence>
<feature type="compositionally biased region" description="Acidic residues" evidence="2">
    <location>
        <begin position="290"/>
        <end position="315"/>
    </location>
</feature>
<feature type="compositionally biased region" description="Polar residues" evidence="2">
    <location>
        <begin position="215"/>
        <end position="232"/>
    </location>
</feature>
<keyword evidence="1" id="KW-0862">Zinc</keyword>
<organism evidence="5 6">
    <name type="scientific">Lasiosphaeria ovina</name>
    <dbReference type="NCBI Taxonomy" id="92902"/>
    <lineage>
        <taxon>Eukaryota</taxon>
        <taxon>Fungi</taxon>
        <taxon>Dikarya</taxon>
        <taxon>Ascomycota</taxon>
        <taxon>Pezizomycotina</taxon>
        <taxon>Sordariomycetes</taxon>
        <taxon>Sordariomycetidae</taxon>
        <taxon>Sordariales</taxon>
        <taxon>Lasiosphaeriaceae</taxon>
        <taxon>Lasiosphaeria</taxon>
    </lineage>
</organism>
<reference evidence="5" key="2">
    <citation type="submission" date="2023-06" db="EMBL/GenBank/DDBJ databases">
        <authorList>
            <consortium name="Lawrence Berkeley National Laboratory"/>
            <person name="Haridas S."/>
            <person name="Hensen N."/>
            <person name="Bonometti L."/>
            <person name="Westerberg I."/>
            <person name="Brannstrom I.O."/>
            <person name="Guillou S."/>
            <person name="Cros-Aarteil S."/>
            <person name="Calhoun S."/>
            <person name="Kuo A."/>
            <person name="Mondo S."/>
            <person name="Pangilinan J."/>
            <person name="Riley R."/>
            <person name="Labutti K."/>
            <person name="Andreopoulos B."/>
            <person name="Lipzen A."/>
            <person name="Chen C."/>
            <person name="Yanf M."/>
            <person name="Daum C."/>
            <person name="Ng V."/>
            <person name="Clum A."/>
            <person name="Steindorff A."/>
            <person name="Ohm R."/>
            <person name="Martin F."/>
            <person name="Silar P."/>
            <person name="Natvig D."/>
            <person name="Lalanne C."/>
            <person name="Gautier V."/>
            <person name="Ament-Velasquez S.L."/>
            <person name="Kruys A."/>
            <person name="Hutchinson M.I."/>
            <person name="Powell A.J."/>
            <person name="Barry K."/>
            <person name="Miller A.N."/>
            <person name="Grigoriev I.V."/>
            <person name="Debuchy R."/>
            <person name="Gladieux P."/>
            <person name="Thoren M.H."/>
            <person name="Johannesson H."/>
        </authorList>
    </citation>
    <scope>NUCLEOTIDE SEQUENCE</scope>
    <source>
        <strain evidence="5">CBS 958.72</strain>
    </source>
</reference>
<feature type="transmembrane region" description="Helical" evidence="3">
    <location>
        <begin position="337"/>
        <end position="357"/>
    </location>
</feature>
<name>A0AAE0KE41_9PEZI</name>
<feature type="compositionally biased region" description="Low complexity" evidence="2">
    <location>
        <begin position="427"/>
        <end position="437"/>
    </location>
</feature>
<proteinExistence type="predicted"/>
<accession>A0AAE0KE41</accession>
<keyword evidence="3" id="KW-0812">Transmembrane</keyword>
<reference evidence="5" key="1">
    <citation type="journal article" date="2023" name="Mol. Phylogenet. Evol.">
        <title>Genome-scale phylogeny and comparative genomics of the fungal order Sordariales.</title>
        <authorList>
            <person name="Hensen N."/>
            <person name="Bonometti L."/>
            <person name="Westerberg I."/>
            <person name="Brannstrom I.O."/>
            <person name="Guillou S."/>
            <person name="Cros-Aarteil S."/>
            <person name="Calhoun S."/>
            <person name="Haridas S."/>
            <person name="Kuo A."/>
            <person name="Mondo S."/>
            <person name="Pangilinan J."/>
            <person name="Riley R."/>
            <person name="LaButti K."/>
            <person name="Andreopoulos B."/>
            <person name="Lipzen A."/>
            <person name="Chen C."/>
            <person name="Yan M."/>
            <person name="Daum C."/>
            <person name="Ng V."/>
            <person name="Clum A."/>
            <person name="Steindorff A."/>
            <person name="Ohm R.A."/>
            <person name="Martin F."/>
            <person name="Silar P."/>
            <person name="Natvig D.O."/>
            <person name="Lalanne C."/>
            <person name="Gautier V."/>
            <person name="Ament-Velasquez S.L."/>
            <person name="Kruys A."/>
            <person name="Hutchinson M.I."/>
            <person name="Powell A.J."/>
            <person name="Barry K."/>
            <person name="Miller A.N."/>
            <person name="Grigoriev I.V."/>
            <person name="Debuchy R."/>
            <person name="Gladieux P."/>
            <person name="Hiltunen Thoren M."/>
            <person name="Johannesson H."/>
        </authorList>
    </citation>
    <scope>NUCLEOTIDE SEQUENCE</scope>
    <source>
        <strain evidence="5">CBS 958.72</strain>
    </source>
</reference>
<evidence type="ECO:0000256" key="3">
    <source>
        <dbReference type="SAM" id="Phobius"/>
    </source>
</evidence>